<dbReference type="OMA" id="NGISWRN"/>
<accession>A0A0P1B2B4</accession>
<evidence type="ECO:0000313" key="2">
    <source>
        <dbReference type="EMBL" id="CEG48375.1"/>
    </source>
</evidence>
<organism evidence="2 3">
    <name type="scientific">Plasmopara halstedii</name>
    <name type="common">Downy mildew of sunflower</name>
    <dbReference type="NCBI Taxonomy" id="4781"/>
    <lineage>
        <taxon>Eukaryota</taxon>
        <taxon>Sar</taxon>
        <taxon>Stramenopiles</taxon>
        <taxon>Oomycota</taxon>
        <taxon>Peronosporomycetes</taxon>
        <taxon>Peronosporales</taxon>
        <taxon>Peronosporaceae</taxon>
        <taxon>Plasmopara</taxon>
    </lineage>
</organism>
<evidence type="ECO:0000256" key="1">
    <source>
        <dbReference type="SAM" id="Coils"/>
    </source>
</evidence>
<name>A0A0P1B2B4_PLAHL</name>
<dbReference type="Gene3D" id="3.40.50.1000">
    <property type="entry name" value="HAD superfamily/HAD-like"/>
    <property type="match status" value="1"/>
</dbReference>
<dbReference type="Proteomes" id="UP000054928">
    <property type="component" value="Unassembled WGS sequence"/>
</dbReference>
<dbReference type="GeneID" id="36401255"/>
<keyword evidence="1" id="KW-0175">Coiled coil</keyword>
<keyword evidence="3" id="KW-1185">Reference proteome</keyword>
<dbReference type="SUPFAM" id="SSF56784">
    <property type="entry name" value="HAD-like"/>
    <property type="match status" value="1"/>
</dbReference>
<dbReference type="OrthoDB" id="426235at2759"/>
<sequence length="474" mass="53280">MVAGSFDKPKGVSTDEIDSFSSVAVGARKKCLEEFSPEVASESNFETVFRSRIARRIAANGGERKGGKQEYGGSKVKLLFPGEPTSVKRFQQQNAAYIISTNIGVTHLNAAFNVKIRMPTIKLAKAAAQQLKGVVIEYDVLCSTLVGKCTKQMAPNLQCKNSVSKGLTSEVRSGSSLFEPKFIKTMLVSDVRNLLKELNEDSTGRPWVLKDRLKNTLQGLPNQILERFTGSEENQSAARKREDEIFLEQQLKLELKAKQQKEEQKNEMETRSIIGSEVNSGMQTSSLRDKYMGRIQMLKEKSKQKRKEGTTVGLKEAFEPTTSAGLSTWVVNDGANEVLSYSDLRGLFKAVIPPRDPLQDEEYEIFKKEMKGQFDMFVPKEYPEKFPDSKPILNICEQLGLKSTDMMVLARHSLTIKAAKQAGTHVCHYMPGKKDIPNHTAHYHLTNLHDYQYLIEEFNGISYRDKIKLGSIEF</sequence>
<protein>
    <submittedName>
        <fullName evidence="2">HAD-like domain</fullName>
    </submittedName>
</protein>
<reference evidence="3" key="1">
    <citation type="submission" date="2014-09" db="EMBL/GenBank/DDBJ databases">
        <authorList>
            <person name="Sharma Rahul"/>
            <person name="Thines Marco"/>
        </authorList>
    </citation>
    <scope>NUCLEOTIDE SEQUENCE [LARGE SCALE GENOMIC DNA]</scope>
</reference>
<dbReference type="AlphaFoldDB" id="A0A0P1B2B4"/>
<dbReference type="RefSeq" id="XP_024584744.1">
    <property type="nucleotide sequence ID" value="XM_024719447.1"/>
</dbReference>
<feature type="coiled-coil region" evidence="1">
    <location>
        <begin position="247"/>
        <end position="308"/>
    </location>
</feature>
<evidence type="ECO:0000313" key="3">
    <source>
        <dbReference type="Proteomes" id="UP000054928"/>
    </source>
</evidence>
<proteinExistence type="predicted"/>
<dbReference type="InterPro" id="IPR036412">
    <property type="entry name" value="HAD-like_sf"/>
</dbReference>
<dbReference type="InterPro" id="IPR023214">
    <property type="entry name" value="HAD_sf"/>
</dbReference>
<dbReference type="EMBL" id="CCYD01002939">
    <property type="protein sequence ID" value="CEG48375.1"/>
    <property type="molecule type" value="Genomic_DNA"/>
</dbReference>